<evidence type="ECO:0000256" key="1">
    <source>
        <dbReference type="ARBA" id="ARBA00023015"/>
    </source>
</evidence>
<proteinExistence type="predicted"/>
<dbReference type="CDD" id="cd00093">
    <property type="entry name" value="HTH_XRE"/>
    <property type="match status" value="1"/>
</dbReference>
<dbReference type="KEGG" id="haa:A5892_04515"/>
<keyword evidence="2" id="KW-0238">DNA-binding</keyword>
<keyword evidence="3" id="KW-0804">Transcription</keyword>
<dbReference type="PANTHER" id="PTHR46797">
    <property type="entry name" value="HTH-TYPE TRANSCRIPTIONAL REGULATOR"/>
    <property type="match status" value="1"/>
</dbReference>
<feature type="domain" description="HTH cro/C1-type" evidence="4">
    <location>
        <begin position="22"/>
        <end position="76"/>
    </location>
</feature>
<dbReference type="GO" id="GO:0003700">
    <property type="term" value="F:DNA-binding transcription factor activity"/>
    <property type="evidence" value="ECO:0007669"/>
    <property type="project" value="TreeGrafter"/>
</dbReference>
<dbReference type="InterPro" id="IPR001387">
    <property type="entry name" value="Cro/C1-type_HTH"/>
</dbReference>
<reference evidence="5 6" key="1">
    <citation type="submission" date="2016-04" db="EMBL/GenBank/DDBJ databases">
        <title>Complete Genome Sequence of Halotalea alkalilenta IHB B 13600.</title>
        <authorList>
            <person name="Swarnkar M.K."/>
            <person name="Sharma A."/>
            <person name="Kaushal K."/>
            <person name="Soni R."/>
            <person name="Rana S."/>
            <person name="Singh A.K."/>
            <person name="Gulati A."/>
        </authorList>
    </citation>
    <scope>NUCLEOTIDE SEQUENCE [LARGE SCALE GENOMIC DNA]</scope>
    <source>
        <strain evidence="5 6">IHB B 13600</strain>
    </source>
</reference>
<dbReference type="Proteomes" id="UP000077875">
    <property type="component" value="Chromosome"/>
</dbReference>
<dbReference type="PROSITE" id="PS50943">
    <property type="entry name" value="HTH_CROC1"/>
    <property type="match status" value="1"/>
</dbReference>
<evidence type="ECO:0000256" key="2">
    <source>
        <dbReference type="ARBA" id="ARBA00023125"/>
    </source>
</evidence>
<dbReference type="PANTHER" id="PTHR46797:SF23">
    <property type="entry name" value="HTH-TYPE TRANSCRIPTIONAL REGULATOR SUTR"/>
    <property type="match status" value="1"/>
</dbReference>
<dbReference type="RefSeq" id="WP_064121788.1">
    <property type="nucleotide sequence ID" value="NZ_CP015243.1"/>
</dbReference>
<evidence type="ECO:0000313" key="6">
    <source>
        <dbReference type="Proteomes" id="UP000077875"/>
    </source>
</evidence>
<protein>
    <recommendedName>
        <fullName evidence="4">HTH cro/C1-type domain-containing protein</fullName>
    </recommendedName>
</protein>
<dbReference type="EMBL" id="CP015243">
    <property type="protein sequence ID" value="ANF56820.1"/>
    <property type="molecule type" value="Genomic_DNA"/>
</dbReference>
<sequence length="84" mass="9432">MDNTPQAPQISQPARERIAANLKRLRKERQLSQERMAELAGFHRTYVSQLERCVTNISIDGLERLASALGVDVQALLAPFIPCE</sequence>
<dbReference type="Gene3D" id="1.10.260.40">
    <property type="entry name" value="lambda repressor-like DNA-binding domains"/>
    <property type="match status" value="1"/>
</dbReference>
<dbReference type="AlphaFoldDB" id="A0A172YC42"/>
<dbReference type="InterPro" id="IPR050807">
    <property type="entry name" value="TransReg_Diox_bact_type"/>
</dbReference>
<evidence type="ECO:0000313" key="5">
    <source>
        <dbReference type="EMBL" id="ANF56820.1"/>
    </source>
</evidence>
<dbReference type="InterPro" id="IPR010982">
    <property type="entry name" value="Lambda_DNA-bd_dom_sf"/>
</dbReference>
<gene>
    <name evidence="5" type="ORF">A5892_04515</name>
</gene>
<dbReference type="SMART" id="SM00530">
    <property type="entry name" value="HTH_XRE"/>
    <property type="match status" value="1"/>
</dbReference>
<dbReference type="SUPFAM" id="SSF47413">
    <property type="entry name" value="lambda repressor-like DNA-binding domains"/>
    <property type="match status" value="1"/>
</dbReference>
<keyword evidence="6" id="KW-1185">Reference proteome</keyword>
<evidence type="ECO:0000259" key="4">
    <source>
        <dbReference type="PROSITE" id="PS50943"/>
    </source>
</evidence>
<evidence type="ECO:0000256" key="3">
    <source>
        <dbReference type="ARBA" id="ARBA00023163"/>
    </source>
</evidence>
<organism evidence="5 6">
    <name type="scientific">Halotalea alkalilenta</name>
    <dbReference type="NCBI Taxonomy" id="376489"/>
    <lineage>
        <taxon>Bacteria</taxon>
        <taxon>Pseudomonadati</taxon>
        <taxon>Pseudomonadota</taxon>
        <taxon>Gammaproteobacteria</taxon>
        <taxon>Oceanospirillales</taxon>
        <taxon>Halomonadaceae</taxon>
        <taxon>Halotalea</taxon>
    </lineage>
</organism>
<dbReference type="GO" id="GO:0005829">
    <property type="term" value="C:cytosol"/>
    <property type="evidence" value="ECO:0007669"/>
    <property type="project" value="TreeGrafter"/>
</dbReference>
<name>A0A172YC42_9GAMM</name>
<dbReference type="Pfam" id="PF01381">
    <property type="entry name" value="HTH_3"/>
    <property type="match status" value="1"/>
</dbReference>
<keyword evidence="1" id="KW-0805">Transcription regulation</keyword>
<dbReference type="GO" id="GO:0003677">
    <property type="term" value="F:DNA binding"/>
    <property type="evidence" value="ECO:0007669"/>
    <property type="project" value="UniProtKB-KW"/>
</dbReference>
<accession>A0A172YC42</accession>